<comment type="caution">
    <text evidence="1">The sequence shown here is derived from an EMBL/GenBank/DDBJ whole genome shotgun (WGS) entry which is preliminary data.</text>
</comment>
<dbReference type="EMBL" id="DRYK01000063">
    <property type="protein sequence ID" value="HHP68155.1"/>
    <property type="molecule type" value="Genomic_DNA"/>
</dbReference>
<dbReference type="AlphaFoldDB" id="A0A7J3Y029"/>
<proteinExistence type="predicted"/>
<sequence>MYLVRRELGLEPRVVVADVTEPVGFFGEYNIALSWGVLHLLQPMAVGESISQRLQATSRRRLVHIR</sequence>
<accession>A0A7J3Y029</accession>
<evidence type="ECO:0000313" key="1">
    <source>
        <dbReference type="EMBL" id="HHP68155.1"/>
    </source>
</evidence>
<gene>
    <name evidence="1" type="ORF">ENM60_05165</name>
</gene>
<organism evidence="1">
    <name type="scientific">Thermogladius calderae</name>
    <dbReference type="NCBI Taxonomy" id="1200300"/>
    <lineage>
        <taxon>Archaea</taxon>
        <taxon>Thermoproteota</taxon>
        <taxon>Thermoprotei</taxon>
        <taxon>Desulfurococcales</taxon>
        <taxon>Desulfurococcaceae</taxon>
        <taxon>Thermogladius</taxon>
    </lineage>
</organism>
<name>A0A7J3Y029_9CREN</name>
<reference evidence="1" key="1">
    <citation type="journal article" date="2020" name="mSystems">
        <title>Genome- and Community-Level Interaction Insights into Carbon Utilization and Element Cycling Functions of Hydrothermarchaeota in Hydrothermal Sediment.</title>
        <authorList>
            <person name="Zhou Z."/>
            <person name="Liu Y."/>
            <person name="Xu W."/>
            <person name="Pan J."/>
            <person name="Luo Z.H."/>
            <person name="Li M."/>
        </authorList>
    </citation>
    <scope>NUCLEOTIDE SEQUENCE [LARGE SCALE GENOMIC DNA]</scope>
    <source>
        <strain evidence="1">SpSt-110</strain>
    </source>
</reference>
<protein>
    <submittedName>
        <fullName evidence="1">Uncharacterized protein</fullName>
    </submittedName>
</protein>